<keyword evidence="1" id="KW-0812">Transmembrane</keyword>
<evidence type="ECO:0000313" key="4">
    <source>
        <dbReference type="Proteomes" id="UP000010164"/>
    </source>
</evidence>
<evidence type="ECO:0000259" key="2">
    <source>
        <dbReference type="Pfam" id="PF13400"/>
    </source>
</evidence>
<dbReference type="OrthoDB" id="6076742at2"/>
<dbReference type="eggNOG" id="COG4655">
    <property type="taxonomic scope" value="Bacteria"/>
</dbReference>
<dbReference type="Proteomes" id="UP000010164">
    <property type="component" value="Unassembled WGS sequence"/>
</dbReference>
<dbReference type="STRING" id="1177179.A11A3_09150"/>
<feature type="domain" description="Putative Flp pilus-assembly TadG-like N-terminal" evidence="2">
    <location>
        <begin position="11"/>
        <end position="57"/>
    </location>
</feature>
<evidence type="ECO:0000256" key="1">
    <source>
        <dbReference type="SAM" id="Phobius"/>
    </source>
</evidence>
<proteinExistence type="predicted"/>
<feature type="transmembrane region" description="Helical" evidence="1">
    <location>
        <begin position="12"/>
        <end position="32"/>
    </location>
</feature>
<sequence length="570" mass="58003">MRQFGIARQSGAIALATPFVILLILALTVFLLDGARLYAAKREMQSIVNAAATAAADNGQTCNSMGDSPTLSDIQTRAETAATQRGWDGKGTLTASTGLVSTVEGGPDDGQQEFEARPVLQSNAVAIRYSRPHNISLLLGGLGTITLDATAVARKELNAGISVESYTASLDSTQSALLNLVIGGILQQDGGLHLNGVNFDSLRGTLVDVEDLVAGLTGGTAAGDILGSDVTADAVLSVLKSTSDATGVAAIALDQVVDAAVGTNTNVALADIVNVLGDGEIPKGAKIPALDVIISTVFNVGKALPSTIHLDLADSSALGSLLSSLGVGAATLDLEIDQAPGFVFAPARQDENGNWYGKAKSADITLTLDLGLNVSVLGLASLTTSLPLTLDTGSAEVTLVGARCAAGTTNQVTLDTQVKRSLLSLQTNASVDINAILLGKLASVSVTADSGSYGGGAEYVELGPIMLNDPQPYAIEQGDSGAALDDALTGLLSDLDLNITSQVPLLNVVFGSVTGLLNGVTQTLVPILQSVSQQILGPLLDALGLSVGNARITVASKVQSPVVLLEDVDF</sequence>
<dbReference type="EMBL" id="AMRJ01000012">
    <property type="protein sequence ID" value="EKF74355.1"/>
    <property type="molecule type" value="Genomic_DNA"/>
</dbReference>
<keyword evidence="4" id="KW-1185">Reference proteome</keyword>
<comment type="caution">
    <text evidence="3">The sequence shown here is derived from an EMBL/GenBank/DDBJ whole genome shotgun (WGS) entry which is preliminary data.</text>
</comment>
<evidence type="ECO:0000313" key="3">
    <source>
        <dbReference type="EMBL" id="EKF74355.1"/>
    </source>
</evidence>
<dbReference type="InterPro" id="IPR028087">
    <property type="entry name" value="Tad_N"/>
</dbReference>
<dbReference type="PATRIC" id="fig|1177179.3.peg.1828"/>
<dbReference type="Pfam" id="PF13400">
    <property type="entry name" value="Tad"/>
    <property type="match status" value="1"/>
</dbReference>
<protein>
    <recommendedName>
        <fullName evidence="2">Putative Flp pilus-assembly TadG-like N-terminal domain-containing protein</fullName>
    </recommendedName>
</protein>
<accession>L0WEX2</accession>
<reference evidence="3 4" key="1">
    <citation type="journal article" date="2012" name="J. Bacteriol.">
        <title>Genome Sequence of the Alkane-Degrading Bacterium Alcanivorax hongdengensis Type Strain A-11-3.</title>
        <authorList>
            <person name="Lai Q."/>
            <person name="Shao Z."/>
        </authorList>
    </citation>
    <scope>NUCLEOTIDE SEQUENCE [LARGE SCALE GENOMIC DNA]</scope>
    <source>
        <strain evidence="3 4">A-11-3</strain>
    </source>
</reference>
<keyword evidence="1" id="KW-0472">Membrane</keyword>
<dbReference type="AlphaFoldDB" id="L0WEX2"/>
<keyword evidence="1" id="KW-1133">Transmembrane helix</keyword>
<name>L0WEX2_9GAMM</name>
<dbReference type="RefSeq" id="WP_008929008.1">
    <property type="nucleotide sequence ID" value="NZ_AMRJ01000012.1"/>
</dbReference>
<organism evidence="3 4">
    <name type="scientific">Alcanivorax hongdengensis A-11-3</name>
    <dbReference type="NCBI Taxonomy" id="1177179"/>
    <lineage>
        <taxon>Bacteria</taxon>
        <taxon>Pseudomonadati</taxon>
        <taxon>Pseudomonadota</taxon>
        <taxon>Gammaproteobacteria</taxon>
        <taxon>Oceanospirillales</taxon>
        <taxon>Alcanivoracaceae</taxon>
        <taxon>Alcanivorax</taxon>
    </lineage>
</organism>
<gene>
    <name evidence="3" type="ORF">A11A3_09150</name>
</gene>